<feature type="transmembrane region" description="Helical" evidence="6">
    <location>
        <begin position="215"/>
        <end position="239"/>
    </location>
</feature>
<dbReference type="EMBL" id="AP014612">
    <property type="protein sequence ID" value="BAQ25207.1"/>
    <property type="molecule type" value="Genomic_DNA"/>
</dbReference>
<protein>
    <recommendedName>
        <fullName evidence="7">ABC3 transporter permease C-terminal domain-containing protein</fullName>
    </recommendedName>
</protein>
<feature type="transmembrane region" description="Helical" evidence="6">
    <location>
        <begin position="169"/>
        <end position="195"/>
    </location>
</feature>
<proteinExistence type="predicted"/>
<organism evidence="8 9">
    <name type="scientific">Streptococcus troglodytae</name>
    <dbReference type="NCBI Taxonomy" id="1111760"/>
    <lineage>
        <taxon>Bacteria</taxon>
        <taxon>Bacillati</taxon>
        <taxon>Bacillota</taxon>
        <taxon>Bacilli</taxon>
        <taxon>Lactobacillales</taxon>
        <taxon>Streptococcaceae</taxon>
        <taxon>Streptococcus</taxon>
    </lineage>
</organism>
<evidence type="ECO:0000313" key="9">
    <source>
        <dbReference type="Proteomes" id="UP000217758"/>
    </source>
</evidence>
<dbReference type="Pfam" id="PF02687">
    <property type="entry name" value="FtsX"/>
    <property type="match status" value="1"/>
</dbReference>
<sequence length="376" mass="42818">MTSSLIQLLFALFKEDYQLWTVLGASRLQLSFLIGCQLSVIAFLASLVGSTLSVFFARSYYILVQGLAGKTMLPTIPISFSFIAFSLSIFIISVIAFLGGFYYAYKLLKRTAIFDETVSFKKRLFLRLFKFSCLVFLLSQWIILIKSYISPVSSMSKSDIIDVQSDIAFELLILHVIILQLVSPQLQIIITKILFKLNSSYGFIMAKWHILQERFYLKSLTTSIITGVTLISGFLLYSFNVLYADRTDKLNKIHETNALLLFLVAPILIILANVISITILSSNQEKGIIQQWKIQGISEKQKSIIRLCEAFIYTFLVIIISLGFNLIIFFLTINSAKLMGYIVTDYNDIYLPLLIVSVILFMFIFITKTLTDLRVR</sequence>
<dbReference type="RefSeq" id="WP_145977439.1">
    <property type="nucleotide sequence ID" value="NZ_AP014612.1"/>
</dbReference>
<reference evidence="8 9" key="1">
    <citation type="journal article" date="2016" name="Microbiol. Immunol.">
        <title>Complete genome sequence of Streptococcus troglodytae TKU31 isolated from the oral cavity of a chimpanzee (Pan troglodytes).</title>
        <authorList>
            <person name="Okamoto M."/>
            <person name="Naito M."/>
            <person name="Miyanohara M."/>
            <person name="Imai S."/>
            <person name="Nomura Y."/>
            <person name="Saito W."/>
            <person name="Momoi Y."/>
            <person name="Takada K."/>
            <person name="Miyabe-Nishiwaki T."/>
            <person name="Tomonaga M."/>
            <person name="Hanada N."/>
        </authorList>
    </citation>
    <scope>NUCLEOTIDE SEQUENCE [LARGE SCALE GENOMIC DNA]</scope>
    <source>
        <strain evidence="9">TKU 31</strain>
    </source>
</reference>
<comment type="subcellular location">
    <subcellularLocation>
        <location evidence="1">Cell membrane</location>
        <topology evidence="1">Multi-pass membrane protein</topology>
    </subcellularLocation>
</comment>
<gene>
    <name evidence="8" type="ORF">SRT_19460</name>
</gene>
<feature type="domain" description="ABC3 transporter permease C-terminal" evidence="7">
    <location>
        <begin position="22"/>
        <end position="110"/>
    </location>
</feature>
<keyword evidence="4 6" id="KW-1133">Transmembrane helix</keyword>
<accession>A0A1L7LLY4</accession>
<dbReference type="InterPro" id="IPR003838">
    <property type="entry name" value="ABC3_permease_C"/>
</dbReference>
<keyword evidence="9" id="KW-1185">Reference proteome</keyword>
<keyword evidence="3 6" id="KW-0812">Transmembrane</keyword>
<evidence type="ECO:0000256" key="6">
    <source>
        <dbReference type="SAM" id="Phobius"/>
    </source>
</evidence>
<keyword evidence="5 6" id="KW-0472">Membrane</keyword>
<evidence type="ECO:0000256" key="1">
    <source>
        <dbReference type="ARBA" id="ARBA00004651"/>
    </source>
</evidence>
<feature type="transmembrane region" description="Helical" evidence="6">
    <location>
        <begin position="124"/>
        <end position="149"/>
    </location>
</feature>
<feature type="transmembrane region" description="Helical" evidence="6">
    <location>
        <begin position="310"/>
        <end position="333"/>
    </location>
</feature>
<dbReference type="Proteomes" id="UP000217758">
    <property type="component" value="Chromosome"/>
</dbReference>
<evidence type="ECO:0000256" key="4">
    <source>
        <dbReference type="ARBA" id="ARBA00022989"/>
    </source>
</evidence>
<keyword evidence="2" id="KW-1003">Cell membrane</keyword>
<evidence type="ECO:0000313" key="8">
    <source>
        <dbReference type="EMBL" id="BAQ25207.1"/>
    </source>
</evidence>
<evidence type="ECO:0000259" key="7">
    <source>
        <dbReference type="Pfam" id="PF02687"/>
    </source>
</evidence>
<evidence type="ECO:0000256" key="5">
    <source>
        <dbReference type="ARBA" id="ARBA00023136"/>
    </source>
</evidence>
<evidence type="ECO:0000256" key="3">
    <source>
        <dbReference type="ARBA" id="ARBA00022692"/>
    </source>
</evidence>
<dbReference type="KEGG" id="strg:SRT_19460"/>
<name>A0A1L7LLY4_9STRE</name>
<feature type="transmembrane region" description="Helical" evidence="6">
    <location>
        <begin position="32"/>
        <end position="56"/>
    </location>
</feature>
<feature type="transmembrane region" description="Helical" evidence="6">
    <location>
        <begin position="259"/>
        <end position="280"/>
    </location>
</feature>
<dbReference type="AlphaFoldDB" id="A0A1L7LLY4"/>
<evidence type="ECO:0000256" key="2">
    <source>
        <dbReference type="ARBA" id="ARBA00022475"/>
    </source>
</evidence>
<dbReference type="GO" id="GO:0005886">
    <property type="term" value="C:plasma membrane"/>
    <property type="evidence" value="ECO:0007669"/>
    <property type="project" value="UniProtKB-SubCell"/>
</dbReference>
<feature type="transmembrane region" description="Helical" evidence="6">
    <location>
        <begin position="349"/>
        <end position="367"/>
    </location>
</feature>
<feature type="transmembrane region" description="Helical" evidence="6">
    <location>
        <begin position="76"/>
        <end position="103"/>
    </location>
</feature>